<evidence type="ECO:0000313" key="1">
    <source>
        <dbReference type="EMBL" id="OXA40559.1"/>
    </source>
</evidence>
<accession>A0A226D5R7</accession>
<sequence length="267" mass="30852">MSDDEYLSDDENRVPIVPGGKTVLKCPICKKILPPNNNHTGAFKDPLPCSDCFTRFKRRRSSQPRLRRNSDLGTISENSAQDSKFEDLDVSRSISCTYCPKPVILPTSNFINHLKTRHAAFGFENDQIFYEFKNGCDKEHFGQNGTYLPDYICQGGRYFFSQGCNENGVFHGWISFLGSKEEAKRYLTTITIYSQESKGFFNKFKKTPDLQWTIPVQPYRDEQPSANVCYTIRWSQLKPYFQKNCNLKNGSKVKYTWSTRISIFRAD</sequence>
<dbReference type="OrthoDB" id="10370434at2759"/>
<dbReference type="OMA" id="PDYICQG"/>
<name>A0A226D5R7_FOLCA</name>
<gene>
    <name evidence="1" type="ORF">Fcan01_24622</name>
</gene>
<comment type="caution">
    <text evidence="1">The sequence shown here is derived from an EMBL/GenBank/DDBJ whole genome shotgun (WGS) entry which is preliminary data.</text>
</comment>
<organism evidence="1 2">
    <name type="scientific">Folsomia candida</name>
    <name type="common">Springtail</name>
    <dbReference type="NCBI Taxonomy" id="158441"/>
    <lineage>
        <taxon>Eukaryota</taxon>
        <taxon>Metazoa</taxon>
        <taxon>Ecdysozoa</taxon>
        <taxon>Arthropoda</taxon>
        <taxon>Hexapoda</taxon>
        <taxon>Collembola</taxon>
        <taxon>Entomobryomorpha</taxon>
        <taxon>Isotomoidea</taxon>
        <taxon>Isotomidae</taxon>
        <taxon>Proisotominae</taxon>
        <taxon>Folsomia</taxon>
    </lineage>
</organism>
<dbReference type="Proteomes" id="UP000198287">
    <property type="component" value="Unassembled WGS sequence"/>
</dbReference>
<proteinExistence type="predicted"/>
<dbReference type="AlphaFoldDB" id="A0A226D5R7"/>
<dbReference type="EMBL" id="LNIX01000033">
    <property type="protein sequence ID" value="OXA40559.1"/>
    <property type="molecule type" value="Genomic_DNA"/>
</dbReference>
<evidence type="ECO:0000313" key="2">
    <source>
        <dbReference type="Proteomes" id="UP000198287"/>
    </source>
</evidence>
<protein>
    <submittedName>
        <fullName evidence="1">Protein SIP5</fullName>
    </submittedName>
</protein>
<keyword evidence="2" id="KW-1185">Reference proteome</keyword>
<reference evidence="1 2" key="1">
    <citation type="submission" date="2015-12" db="EMBL/GenBank/DDBJ databases">
        <title>The genome of Folsomia candida.</title>
        <authorList>
            <person name="Faddeeva A."/>
            <person name="Derks M.F."/>
            <person name="Anvar Y."/>
            <person name="Smit S."/>
            <person name="Van Straalen N."/>
            <person name="Roelofs D."/>
        </authorList>
    </citation>
    <scope>NUCLEOTIDE SEQUENCE [LARGE SCALE GENOMIC DNA]</scope>
    <source>
        <strain evidence="1 2">VU population</strain>
        <tissue evidence="1">Whole body</tissue>
    </source>
</reference>